<dbReference type="Pfam" id="PF01596">
    <property type="entry name" value="Methyltransf_3"/>
    <property type="match status" value="1"/>
</dbReference>
<dbReference type="InterPro" id="IPR029063">
    <property type="entry name" value="SAM-dependent_MTases_sf"/>
</dbReference>
<evidence type="ECO:0000256" key="1">
    <source>
        <dbReference type="ARBA" id="ARBA00022603"/>
    </source>
</evidence>
<name>E6PFN5_9ZZZZ</name>
<dbReference type="EC" id="2.1.1.-" evidence="4"/>
<protein>
    <submittedName>
        <fullName evidence="4">Putative acyl-CoA O-methyltransferase</fullName>
        <ecNumber evidence="4">2.1.1.-</ecNumber>
    </submittedName>
</protein>
<evidence type="ECO:0000313" key="4">
    <source>
        <dbReference type="EMBL" id="CBH75272.1"/>
    </source>
</evidence>
<dbReference type="GO" id="GO:0008171">
    <property type="term" value="F:O-methyltransferase activity"/>
    <property type="evidence" value="ECO:0007669"/>
    <property type="project" value="InterPro"/>
</dbReference>
<dbReference type="PROSITE" id="PS51682">
    <property type="entry name" value="SAM_OMT_I"/>
    <property type="match status" value="1"/>
</dbReference>
<reference evidence="4" key="1">
    <citation type="submission" date="2009-10" db="EMBL/GenBank/DDBJ databases">
        <title>Diversity of trophic interactions inside an arsenic-rich microbial ecosystem.</title>
        <authorList>
            <person name="Bertin P.N."/>
            <person name="Heinrich-Salmeron A."/>
            <person name="Pelletier E."/>
            <person name="Goulhen-Chollet F."/>
            <person name="Arsene-Ploetze F."/>
            <person name="Gallien S."/>
            <person name="Calteau A."/>
            <person name="Vallenet D."/>
            <person name="Casiot C."/>
            <person name="Chane-Woon-Ming B."/>
            <person name="Giloteaux L."/>
            <person name="Barakat M."/>
            <person name="Bonnefoy V."/>
            <person name="Bruneel O."/>
            <person name="Chandler M."/>
            <person name="Cleiss J."/>
            <person name="Duran R."/>
            <person name="Elbaz-Poulichet F."/>
            <person name="Fonknechten N."/>
            <person name="Lauga B."/>
            <person name="Mornico D."/>
            <person name="Ortet P."/>
            <person name="Schaeffer C."/>
            <person name="Siguier P."/>
            <person name="Alexander Thil Smith A."/>
            <person name="Van Dorsselaer A."/>
            <person name="Weissenbach J."/>
            <person name="Medigue C."/>
            <person name="Le Paslier D."/>
        </authorList>
    </citation>
    <scope>NUCLEOTIDE SEQUENCE</scope>
</reference>
<keyword evidence="2 4" id="KW-0808">Transferase</keyword>
<evidence type="ECO:0000256" key="2">
    <source>
        <dbReference type="ARBA" id="ARBA00022679"/>
    </source>
</evidence>
<dbReference type="AlphaFoldDB" id="E6PFN5"/>
<evidence type="ECO:0000256" key="3">
    <source>
        <dbReference type="ARBA" id="ARBA00022691"/>
    </source>
</evidence>
<dbReference type="InterPro" id="IPR002935">
    <property type="entry name" value="SAM_O-MeTrfase"/>
</dbReference>
<dbReference type="SUPFAM" id="SSF53335">
    <property type="entry name" value="S-adenosyl-L-methionine-dependent methyltransferases"/>
    <property type="match status" value="1"/>
</dbReference>
<gene>
    <name evidence="4" type="ORF">CARN1_1493</name>
</gene>
<dbReference type="GO" id="GO:0008757">
    <property type="term" value="F:S-adenosylmethionine-dependent methyltransferase activity"/>
    <property type="evidence" value="ECO:0007669"/>
    <property type="project" value="TreeGrafter"/>
</dbReference>
<dbReference type="GO" id="GO:0032259">
    <property type="term" value="P:methylation"/>
    <property type="evidence" value="ECO:0007669"/>
    <property type="project" value="UniProtKB-KW"/>
</dbReference>
<sequence length="231" mass="25564">MACGLPPEPAKRADSAQSAKRREVADAITYLENVHPPIHALLLELEQHARKDGVPLVSRDTGRLLSTLVHAMQANRILEIGTGYGYATLWMAFAQPPMGKIWTLDTDVERTEVALSYFQRSGEGDYITLFNQSALELLPNFGHRNLDIVFLDARKPEYIDYLDLVVPMLKRSGLIVVDDCLLGNVAEAPAKSDSEDERAIRAFNERFLSHPDLDATILALGNGIGIGARIR</sequence>
<dbReference type="PANTHER" id="PTHR10509">
    <property type="entry name" value="O-METHYLTRANSFERASE-RELATED"/>
    <property type="match status" value="1"/>
</dbReference>
<accession>E6PFN5</accession>
<dbReference type="InterPro" id="IPR050362">
    <property type="entry name" value="Cation-dep_OMT"/>
</dbReference>
<keyword evidence="3" id="KW-0949">S-adenosyl-L-methionine</keyword>
<dbReference type="CDD" id="cd02440">
    <property type="entry name" value="AdoMet_MTases"/>
    <property type="match status" value="1"/>
</dbReference>
<proteinExistence type="predicted"/>
<organism evidence="4">
    <name type="scientific">mine drainage metagenome</name>
    <dbReference type="NCBI Taxonomy" id="410659"/>
    <lineage>
        <taxon>unclassified sequences</taxon>
        <taxon>metagenomes</taxon>
        <taxon>ecological metagenomes</taxon>
    </lineage>
</organism>
<dbReference type="Gene3D" id="3.40.50.150">
    <property type="entry name" value="Vaccinia Virus protein VP39"/>
    <property type="match status" value="1"/>
</dbReference>
<comment type="caution">
    <text evidence="4">The sequence shown here is derived from an EMBL/GenBank/DDBJ whole genome shotgun (WGS) entry which is preliminary data.</text>
</comment>
<dbReference type="EMBL" id="CABL01000007">
    <property type="protein sequence ID" value="CBH75272.1"/>
    <property type="molecule type" value="Genomic_DNA"/>
</dbReference>
<keyword evidence="1 4" id="KW-0489">Methyltransferase</keyword>
<dbReference type="PANTHER" id="PTHR10509:SF14">
    <property type="entry name" value="CAFFEOYL-COA O-METHYLTRANSFERASE 3-RELATED"/>
    <property type="match status" value="1"/>
</dbReference>